<name>A0ABX8SMT3_9ACTN</name>
<dbReference type="PANTHER" id="PTHR42110:SF1">
    <property type="entry name" value="L-ASPARAGINASE, PUTATIVE (AFU_ORTHOLOGUE AFUA_3G11890)-RELATED"/>
    <property type="match status" value="1"/>
</dbReference>
<reference evidence="1 2" key="1">
    <citation type="submission" date="2021-07" db="EMBL/GenBank/DDBJ databases">
        <title>complete genome sequencing of Tessaracoccus sp.J1M15.</title>
        <authorList>
            <person name="Bae J.-W."/>
            <person name="Kim D.-y."/>
        </authorList>
    </citation>
    <scope>NUCLEOTIDE SEQUENCE [LARGE SCALE GENOMIC DNA]</scope>
    <source>
        <strain evidence="1 2">J1M15</strain>
    </source>
</reference>
<gene>
    <name evidence="1" type="ORF">KDB89_12190</name>
</gene>
<keyword evidence="2" id="KW-1185">Reference proteome</keyword>
<dbReference type="InterPro" id="IPR010349">
    <property type="entry name" value="Asparaginase_II"/>
</dbReference>
<evidence type="ECO:0000313" key="2">
    <source>
        <dbReference type="Proteomes" id="UP000824504"/>
    </source>
</evidence>
<dbReference type="Proteomes" id="UP000824504">
    <property type="component" value="Chromosome"/>
</dbReference>
<proteinExistence type="predicted"/>
<dbReference type="Pfam" id="PF06089">
    <property type="entry name" value="Asparaginase_II"/>
    <property type="match status" value="1"/>
</dbReference>
<dbReference type="RefSeq" id="WP_219081410.1">
    <property type="nucleotide sequence ID" value="NZ_CP079216.1"/>
</dbReference>
<dbReference type="PANTHER" id="PTHR42110">
    <property type="entry name" value="L-ASPARAGINASE, PUTATIVE (AFU_ORTHOLOGUE AFUA_3G11890)-RELATED"/>
    <property type="match status" value="1"/>
</dbReference>
<evidence type="ECO:0000313" key="1">
    <source>
        <dbReference type="EMBL" id="QXT62489.1"/>
    </source>
</evidence>
<organism evidence="1 2">
    <name type="scientific">Tessaracoccus palaemonis</name>
    <dbReference type="NCBI Taxonomy" id="2829499"/>
    <lineage>
        <taxon>Bacteria</taxon>
        <taxon>Bacillati</taxon>
        <taxon>Actinomycetota</taxon>
        <taxon>Actinomycetes</taxon>
        <taxon>Propionibacteriales</taxon>
        <taxon>Propionibacteriaceae</taxon>
        <taxon>Tessaracoccus</taxon>
    </lineage>
</organism>
<protein>
    <submittedName>
        <fullName evidence="1">Asparaginase</fullName>
    </submittedName>
</protein>
<accession>A0ABX8SMT3</accession>
<dbReference type="EMBL" id="CP079216">
    <property type="protein sequence ID" value="QXT62489.1"/>
    <property type="molecule type" value="Genomic_DNA"/>
</dbReference>
<sequence length="324" mass="33591">MVKTADPALAEVWRGDYLEAVHHGCLAVTNPDGSLALGLGDVDSPFLARSAIKPFQVIAMLRAGLDLTGAELALASASHSGAEIHVEGARDILVGAGLTEDALQVTPGTPLDPQAAREWFAAGHGDERIIHNCSGKHSAMVRTCVRAGWPLETYLVPGHPLQLAIRETLGDYTGDEIGDPVPDGCGAPALPCTVAGLARAFGRFAAGDTVESRKLADAYRAHPEYVSGTRRDEVVLHHEVPGLVCKMGAEGTLAVGLSDGTGIVVKASDGAHRATVPVVVAVLDALGLATEVLREFQPQPVLGHGRVVGRVSASQDLLAALAGM</sequence>